<dbReference type="GO" id="GO:0005829">
    <property type="term" value="C:cytosol"/>
    <property type="evidence" value="ECO:0007669"/>
    <property type="project" value="TreeGrafter"/>
</dbReference>
<dbReference type="NCBIfam" id="TIGR00097">
    <property type="entry name" value="HMP-P_kinase"/>
    <property type="match status" value="1"/>
</dbReference>
<feature type="domain" description="Pyridoxamine kinase/Phosphomethylpyrimidine kinase" evidence="16">
    <location>
        <begin position="11"/>
        <end position="254"/>
    </location>
</feature>
<comment type="pathway">
    <text evidence="13">Cofactor biosynthesis; thiamine diphosphate biosynthesis; 4-amino-2-methyl-5-diphosphomethylpyrimidine from 5-amino-1-(5-phospho-D-ribosyl)imidazole: step 2/3.</text>
</comment>
<dbReference type="EC" id="2.7.1.49" evidence="5"/>
<dbReference type="InterPro" id="IPR013749">
    <property type="entry name" value="PM/HMP-P_kinase-1"/>
</dbReference>
<evidence type="ECO:0000256" key="8">
    <source>
        <dbReference type="ARBA" id="ARBA00022679"/>
    </source>
</evidence>
<dbReference type="OrthoDB" id="9810880at2"/>
<dbReference type="AlphaFoldDB" id="A0A2Z4UAV7"/>
<keyword evidence="9" id="KW-0547">Nucleotide-binding</keyword>
<evidence type="ECO:0000256" key="3">
    <source>
        <dbReference type="ARBA" id="ARBA00004769"/>
    </source>
</evidence>
<dbReference type="GO" id="GO:0008972">
    <property type="term" value="F:phosphomethylpyrimidine kinase activity"/>
    <property type="evidence" value="ECO:0007669"/>
    <property type="project" value="UniProtKB-EC"/>
</dbReference>
<keyword evidence="11" id="KW-0067">ATP-binding</keyword>
<evidence type="ECO:0000256" key="4">
    <source>
        <dbReference type="ARBA" id="ARBA00009879"/>
    </source>
</evidence>
<evidence type="ECO:0000256" key="5">
    <source>
        <dbReference type="ARBA" id="ARBA00012135"/>
    </source>
</evidence>
<dbReference type="Proteomes" id="UP000250003">
    <property type="component" value="Chromosome"/>
</dbReference>
<organism evidence="17 18">
    <name type="scientific">Blautia argi</name>
    <dbReference type="NCBI Taxonomy" id="1912897"/>
    <lineage>
        <taxon>Bacteria</taxon>
        <taxon>Bacillati</taxon>
        <taxon>Bacillota</taxon>
        <taxon>Clostridia</taxon>
        <taxon>Lachnospirales</taxon>
        <taxon>Lachnospiraceae</taxon>
        <taxon>Blautia</taxon>
    </lineage>
</organism>
<protein>
    <recommendedName>
        <fullName evidence="7">Hydroxymethylpyrimidine/phosphomethylpyrimidine kinase</fullName>
        <ecNumber evidence="5">2.7.1.49</ecNumber>
        <ecNumber evidence="6">2.7.4.7</ecNumber>
    </recommendedName>
    <alternativeName>
        <fullName evidence="14">Hydroxymethylpyrimidine kinase</fullName>
    </alternativeName>
    <alternativeName>
        <fullName evidence="15">Hydroxymethylpyrimidine phosphate kinase</fullName>
    </alternativeName>
</protein>
<evidence type="ECO:0000259" key="16">
    <source>
        <dbReference type="Pfam" id="PF08543"/>
    </source>
</evidence>
<dbReference type="GO" id="GO:0005524">
    <property type="term" value="F:ATP binding"/>
    <property type="evidence" value="ECO:0007669"/>
    <property type="project" value="UniProtKB-KW"/>
</dbReference>
<evidence type="ECO:0000313" key="17">
    <source>
        <dbReference type="EMBL" id="AWY98185.1"/>
    </source>
</evidence>
<dbReference type="PANTHER" id="PTHR20858:SF17">
    <property type="entry name" value="HYDROXYMETHYLPYRIMIDINE_PHOSPHOMETHYLPYRIMIDINE KINASE THI20-RELATED"/>
    <property type="match status" value="1"/>
</dbReference>
<dbReference type="FunFam" id="3.40.1190.20:FF:000003">
    <property type="entry name" value="Phosphomethylpyrimidine kinase ThiD"/>
    <property type="match status" value="1"/>
</dbReference>
<evidence type="ECO:0000256" key="12">
    <source>
        <dbReference type="ARBA" id="ARBA00022977"/>
    </source>
</evidence>
<comment type="pathway">
    <text evidence="3">Cofactor biosynthesis; thiamine diphosphate biosynthesis; 4-amino-2-methyl-5-diphosphomethylpyrimidine from 5-amino-1-(5-phospho-D-ribosyl)imidazole: step 3/3.</text>
</comment>
<evidence type="ECO:0000256" key="15">
    <source>
        <dbReference type="ARBA" id="ARBA00043176"/>
    </source>
</evidence>
<evidence type="ECO:0000256" key="1">
    <source>
        <dbReference type="ARBA" id="ARBA00000151"/>
    </source>
</evidence>
<accession>A0A2Z4UAV7</accession>
<sequence length="263" mass="28377">MKKVLSIAGSDCSGGAGIQADIKTITMHGLYAMTAITALTAQNTTGVYNVQVVSPEFVAQQLDCIFQDIRPDAIKIGMVSDSNIIEIIAQKLKTYKAENIVIDPVMVASSGGSLLSLEAKNALKTGLFPLADILTPNIPEAEFLSETKIRTHQDMERTAALLGEQIKGAVLLKGGHLLQEADDLLYRNKDYFWYPGEKIQNENTHGTGCTLSSAIACNLAIGYDISESVKRAKEYVTGAIKAQLNLGTGSGPLNHMYLTQKNR</sequence>
<evidence type="ECO:0000256" key="7">
    <source>
        <dbReference type="ARBA" id="ARBA00019161"/>
    </source>
</evidence>
<comment type="catalytic activity">
    <reaction evidence="2">
        <text>4-amino-2-methyl-5-(phosphooxymethyl)pyrimidine + ATP = 4-amino-2-methyl-5-(diphosphooxymethyl)pyrimidine + ADP</text>
        <dbReference type="Rhea" id="RHEA:19893"/>
        <dbReference type="ChEBI" id="CHEBI:30616"/>
        <dbReference type="ChEBI" id="CHEBI:57841"/>
        <dbReference type="ChEBI" id="CHEBI:58354"/>
        <dbReference type="ChEBI" id="CHEBI:456216"/>
        <dbReference type="EC" id="2.7.4.7"/>
    </reaction>
</comment>
<evidence type="ECO:0000256" key="14">
    <source>
        <dbReference type="ARBA" id="ARBA00042102"/>
    </source>
</evidence>
<dbReference type="InterPro" id="IPR029056">
    <property type="entry name" value="Ribokinase-like"/>
</dbReference>
<dbReference type="Pfam" id="PF08543">
    <property type="entry name" value="Phos_pyr_kin"/>
    <property type="match status" value="1"/>
</dbReference>
<evidence type="ECO:0000313" key="18">
    <source>
        <dbReference type="Proteomes" id="UP000250003"/>
    </source>
</evidence>
<comment type="catalytic activity">
    <reaction evidence="1">
        <text>4-amino-5-hydroxymethyl-2-methylpyrimidine + ATP = 4-amino-2-methyl-5-(phosphooxymethyl)pyrimidine + ADP + H(+)</text>
        <dbReference type="Rhea" id="RHEA:23096"/>
        <dbReference type="ChEBI" id="CHEBI:15378"/>
        <dbReference type="ChEBI" id="CHEBI:16892"/>
        <dbReference type="ChEBI" id="CHEBI:30616"/>
        <dbReference type="ChEBI" id="CHEBI:58354"/>
        <dbReference type="ChEBI" id="CHEBI:456216"/>
        <dbReference type="EC" id="2.7.1.49"/>
    </reaction>
</comment>
<dbReference type="EMBL" id="CP030280">
    <property type="protein sequence ID" value="AWY98185.1"/>
    <property type="molecule type" value="Genomic_DNA"/>
</dbReference>
<dbReference type="InterPro" id="IPR004399">
    <property type="entry name" value="HMP/HMP-P_kinase_dom"/>
</dbReference>
<keyword evidence="10 17" id="KW-0418">Kinase</keyword>
<reference evidence="18" key="1">
    <citation type="submission" date="2018-06" db="EMBL/GenBank/DDBJ databases">
        <title>Description of Blautia argi sp. nov., a new anaerobic isolated from dog feces.</title>
        <authorList>
            <person name="Chang Y.-H."/>
            <person name="Paek J."/>
            <person name="Shin Y."/>
        </authorList>
    </citation>
    <scope>NUCLEOTIDE SEQUENCE [LARGE SCALE GENOMIC DNA]</scope>
    <source>
        <strain evidence="18">KCTC 15426</strain>
    </source>
</reference>
<evidence type="ECO:0000256" key="6">
    <source>
        <dbReference type="ARBA" id="ARBA00012963"/>
    </source>
</evidence>
<evidence type="ECO:0000256" key="11">
    <source>
        <dbReference type="ARBA" id="ARBA00022840"/>
    </source>
</evidence>
<dbReference type="SUPFAM" id="SSF53613">
    <property type="entry name" value="Ribokinase-like"/>
    <property type="match status" value="1"/>
</dbReference>
<proteinExistence type="inferred from homology"/>
<evidence type="ECO:0000256" key="9">
    <source>
        <dbReference type="ARBA" id="ARBA00022741"/>
    </source>
</evidence>
<dbReference type="PANTHER" id="PTHR20858">
    <property type="entry name" value="PHOSPHOMETHYLPYRIMIDINE KINASE"/>
    <property type="match status" value="1"/>
</dbReference>
<dbReference type="EC" id="2.7.4.7" evidence="6"/>
<evidence type="ECO:0000256" key="13">
    <source>
        <dbReference type="ARBA" id="ARBA00037917"/>
    </source>
</evidence>
<keyword evidence="18" id="KW-1185">Reference proteome</keyword>
<dbReference type="RefSeq" id="WP_111919674.1">
    <property type="nucleotide sequence ID" value="NZ_CAUWHR010000016.1"/>
</dbReference>
<dbReference type="Gene3D" id="3.40.1190.20">
    <property type="match status" value="1"/>
</dbReference>
<name>A0A2Z4UAV7_9FIRM</name>
<evidence type="ECO:0000256" key="10">
    <source>
        <dbReference type="ARBA" id="ARBA00022777"/>
    </source>
</evidence>
<keyword evidence="12" id="KW-0784">Thiamine biosynthesis</keyword>
<evidence type="ECO:0000256" key="2">
    <source>
        <dbReference type="ARBA" id="ARBA00000565"/>
    </source>
</evidence>
<keyword evidence="8 17" id="KW-0808">Transferase</keyword>
<comment type="similarity">
    <text evidence="4">Belongs to the ThiD family.</text>
</comment>
<dbReference type="GO" id="GO:0008902">
    <property type="term" value="F:hydroxymethylpyrimidine kinase activity"/>
    <property type="evidence" value="ECO:0007669"/>
    <property type="project" value="UniProtKB-EC"/>
</dbReference>
<dbReference type="KEGG" id="blau:DQQ01_08540"/>
<gene>
    <name evidence="17" type="primary">thiD</name>
    <name evidence="17" type="ORF">DQQ01_08540</name>
</gene>
<dbReference type="CDD" id="cd01169">
    <property type="entry name" value="HMPP_kinase"/>
    <property type="match status" value="1"/>
</dbReference>
<dbReference type="GO" id="GO:0009228">
    <property type="term" value="P:thiamine biosynthetic process"/>
    <property type="evidence" value="ECO:0007669"/>
    <property type="project" value="UniProtKB-KW"/>
</dbReference>